<dbReference type="AlphaFoldDB" id="A0A8X6P2H0"/>
<keyword evidence="2" id="KW-1185">Reference proteome</keyword>
<proteinExistence type="predicted"/>
<accession>A0A8X6P2H0</accession>
<gene>
    <name evidence="1" type="ORF">NPIL_295181</name>
</gene>
<reference evidence="1" key="1">
    <citation type="submission" date="2020-08" db="EMBL/GenBank/DDBJ databases">
        <title>Multicomponent nature underlies the extraordinary mechanical properties of spider dragline silk.</title>
        <authorList>
            <person name="Kono N."/>
            <person name="Nakamura H."/>
            <person name="Mori M."/>
            <person name="Yoshida Y."/>
            <person name="Ohtoshi R."/>
            <person name="Malay A.D."/>
            <person name="Moran D.A.P."/>
            <person name="Tomita M."/>
            <person name="Numata K."/>
            <person name="Arakawa K."/>
        </authorList>
    </citation>
    <scope>NUCLEOTIDE SEQUENCE</scope>
</reference>
<evidence type="ECO:0000313" key="2">
    <source>
        <dbReference type="Proteomes" id="UP000887013"/>
    </source>
</evidence>
<name>A0A8X6P2H0_NEPPI</name>
<comment type="caution">
    <text evidence="1">The sequence shown here is derived from an EMBL/GenBank/DDBJ whole genome shotgun (WGS) entry which is preliminary data.</text>
</comment>
<sequence length="134" mass="15280">MLKNAKKFFFSRRQATALCLFPLIWQSRLWSSSVADGRLAPDALLARAPPFPSLRGGERRFRDGNITSIFISMHLAFFLCPAKCAVTPKLAEFVIVTMNYIKAHTRCGFQMFMHGHLKCESFIIWNAVLGKEHM</sequence>
<evidence type="ECO:0000313" key="1">
    <source>
        <dbReference type="EMBL" id="GFT46835.1"/>
    </source>
</evidence>
<organism evidence="1 2">
    <name type="scientific">Nephila pilipes</name>
    <name type="common">Giant wood spider</name>
    <name type="synonym">Nephila maculata</name>
    <dbReference type="NCBI Taxonomy" id="299642"/>
    <lineage>
        <taxon>Eukaryota</taxon>
        <taxon>Metazoa</taxon>
        <taxon>Ecdysozoa</taxon>
        <taxon>Arthropoda</taxon>
        <taxon>Chelicerata</taxon>
        <taxon>Arachnida</taxon>
        <taxon>Araneae</taxon>
        <taxon>Araneomorphae</taxon>
        <taxon>Entelegynae</taxon>
        <taxon>Araneoidea</taxon>
        <taxon>Nephilidae</taxon>
        <taxon>Nephila</taxon>
    </lineage>
</organism>
<dbReference type="Proteomes" id="UP000887013">
    <property type="component" value="Unassembled WGS sequence"/>
</dbReference>
<dbReference type="EMBL" id="BMAW01111208">
    <property type="protein sequence ID" value="GFT46835.1"/>
    <property type="molecule type" value="Genomic_DNA"/>
</dbReference>
<protein>
    <submittedName>
        <fullName evidence="1">Uncharacterized protein</fullName>
    </submittedName>
</protein>